<organism evidence="1 2">
    <name type="scientific">Hallella bergensis DSM 17361</name>
    <dbReference type="NCBI Taxonomy" id="585502"/>
    <lineage>
        <taxon>Bacteria</taxon>
        <taxon>Pseudomonadati</taxon>
        <taxon>Bacteroidota</taxon>
        <taxon>Bacteroidia</taxon>
        <taxon>Bacteroidales</taxon>
        <taxon>Prevotellaceae</taxon>
        <taxon>Hallella</taxon>
    </lineage>
</organism>
<accession>D1PVH7</accession>
<evidence type="ECO:0000313" key="2">
    <source>
        <dbReference type="Proteomes" id="UP000003160"/>
    </source>
</evidence>
<dbReference type="Proteomes" id="UP000003160">
    <property type="component" value="Unassembled WGS sequence"/>
</dbReference>
<dbReference type="EMBL" id="ACKS01000039">
    <property type="protein sequence ID" value="EFA44547.1"/>
    <property type="molecule type" value="Genomic_DNA"/>
</dbReference>
<dbReference type="HOGENOM" id="CLU_3314507_0_0_10"/>
<sequence length="39" mass="4621">MGDKVRLNLKTKLNIHKGISMERRKIFIQDFIKAHSPKK</sequence>
<proteinExistence type="predicted"/>
<reference evidence="1 2" key="1">
    <citation type="submission" date="2009-10" db="EMBL/GenBank/DDBJ databases">
        <authorList>
            <person name="Qin X."/>
            <person name="Bachman B."/>
            <person name="Battles P."/>
            <person name="Bell A."/>
            <person name="Bess C."/>
            <person name="Bickham C."/>
            <person name="Chaboub L."/>
            <person name="Chen D."/>
            <person name="Coyle M."/>
            <person name="Deiros D.R."/>
            <person name="Dinh H."/>
            <person name="Forbes L."/>
            <person name="Fowler G."/>
            <person name="Francisco L."/>
            <person name="Fu Q."/>
            <person name="Gubbala S."/>
            <person name="Hale W."/>
            <person name="Han Y."/>
            <person name="Hemphill L."/>
            <person name="Highlander S.K."/>
            <person name="Hirani K."/>
            <person name="Hogues M."/>
            <person name="Jackson L."/>
            <person name="Jakkamsetti A."/>
            <person name="Javaid M."/>
            <person name="Jiang H."/>
            <person name="Korchina V."/>
            <person name="Kovar C."/>
            <person name="Lara F."/>
            <person name="Lee S."/>
            <person name="Mata R."/>
            <person name="Mathew T."/>
            <person name="Moen C."/>
            <person name="Morales K."/>
            <person name="Munidasa M."/>
            <person name="Nazareth L."/>
            <person name="Ngo R."/>
            <person name="Nguyen L."/>
            <person name="Okwuonu G."/>
            <person name="Ongeri F."/>
            <person name="Patil S."/>
            <person name="Petrosino J."/>
            <person name="Pham C."/>
            <person name="Pham P."/>
            <person name="Pu L.-L."/>
            <person name="Puazo M."/>
            <person name="Raj R."/>
            <person name="Reid J."/>
            <person name="Rouhana J."/>
            <person name="Saada N."/>
            <person name="Shang Y."/>
            <person name="Simmons D."/>
            <person name="Thornton R."/>
            <person name="Warren J."/>
            <person name="Weissenberger G."/>
            <person name="Zhang J."/>
            <person name="Zhang L."/>
            <person name="Zhou C."/>
            <person name="Zhu D."/>
            <person name="Muzny D."/>
            <person name="Worley K."/>
            <person name="Gibbs R."/>
        </authorList>
    </citation>
    <scope>NUCLEOTIDE SEQUENCE [LARGE SCALE GENOMIC DNA]</scope>
    <source>
        <strain evidence="1 2">DSM 17361</strain>
    </source>
</reference>
<comment type="caution">
    <text evidence="1">The sequence shown here is derived from an EMBL/GenBank/DDBJ whole genome shotgun (WGS) entry which is preliminary data.</text>
</comment>
<gene>
    <name evidence="1" type="ORF">HMPREF0645_0962</name>
</gene>
<protein>
    <submittedName>
        <fullName evidence="1">Uncharacterized protein</fullName>
    </submittedName>
</protein>
<name>D1PVH7_9BACT</name>
<dbReference type="AlphaFoldDB" id="D1PVH7"/>
<keyword evidence="2" id="KW-1185">Reference proteome</keyword>
<evidence type="ECO:0000313" key="1">
    <source>
        <dbReference type="EMBL" id="EFA44547.1"/>
    </source>
</evidence>